<sequence>MAKWGEGDPRWIVEQRADATNVNNWHWTERDASNWSSEKLKTLFLAVRAENEEGSCEVTEVSKLDGEASINNRKGKLIFFYEWNIKLAWTGISNTGVKYKGHVEIPNLSDENDIDDIEITVSLAKDEPDTNLLTLMKKEGVKKISSALETYISTLKTEFTQGMILPTVNGEQSEPTPLPVRKPDEHKASEPAAGSGNALKSKSVGVKIPTCKISLKEVFLTSPDELYRVFIMQEMVQAFTHSPAVIEADKGGKFQLLDGSVTGEFTELVPEKQIAMKWRFKSWPEGHFAIINLTFSDKGGETEVCLEGKGIPASEEERTREGWQRYYFESIKQTFGYGARLF</sequence>
<keyword evidence="6" id="KW-0597">Phosphoprotein</keyword>
<dbReference type="GeneID" id="129323426"/>
<dbReference type="CDD" id="cd08892">
    <property type="entry name" value="SRPBCC_Aha1"/>
    <property type="match status" value="1"/>
</dbReference>
<feature type="region of interest" description="Disordered" evidence="14">
    <location>
        <begin position="167"/>
        <end position="199"/>
    </location>
</feature>
<dbReference type="PANTHER" id="PTHR13009:SF7">
    <property type="entry name" value="ACTIVATOR OF 90 KDA HEAT SHOCK PROTEIN ATPASE HOMOLOG 1"/>
    <property type="match status" value="1"/>
</dbReference>
<keyword evidence="16" id="KW-1185">Reference proteome</keyword>
<evidence type="ECO:0000256" key="12">
    <source>
        <dbReference type="ARBA" id="ARBA00054704"/>
    </source>
</evidence>
<protein>
    <recommendedName>
        <fullName evidence="13">Activator of 90 kDa heat shock protein ATPase homolog 1</fullName>
    </recommendedName>
</protein>
<keyword evidence="5" id="KW-1017">Isopeptide bond</keyword>
<evidence type="ECO:0000256" key="7">
    <source>
        <dbReference type="ARBA" id="ARBA00022824"/>
    </source>
</evidence>
<evidence type="ECO:0000256" key="4">
    <source>
        <dbReference type="ARBA" id="ARBA00022490"/>
    </source>
</evidence>
<evidence type="ECO:0000313" key="16">
    <source>
        <dbReference type="Proteomes" id="UP001190640"/>
    </source>
</evidence>
<keyword evidence="9" id="KW-0007">Acetylation</keyword>
<dbReference type="RefSeq" id="XP_054825932.1">
    <property type="nucleotide sequence ID" value="XM_054969957.1"/>
</dbReference>
<dbReference type="InterPro" id="IPR015310">
    <property type="entry name" value="AHSA1-like_N"/>
</dbReference>
<keyword evidence="11" id="KW-0143">Chaperone</keyword>
<name>A0AA97KPW5_EUBMA</name>
<dbReference type="GO" id="GO:0006457">
    <property type="term" value="P:protein folding"/>
    <property type="evidence" value="ECO:0007669"/>
    <property type="project" value="TreeGrafter"/>
</dbReference>
<keyword evidence="10 17" id="KW-0346">Stress response</keyword>
<evidence type="ECO:0000313" key="17">
    <source>
        <dbReference type="RefSeq" id="XP_054825932.1"/>
    </source>
</evidence>
<evidence type="ECO:0000256" key="3">
    <source>
        <dbReference type="ARBA" id="ARBA00006817"/>
    </source>
</evidence>
<dbReference type="InterPro" id="IPR036338">
    <property type="entry name" value="Aha1"/>
</dbReference>
<keyword evidence="8" id="KW-0832">Ubl conjugation</keyword>
<dbReference type="PANTHER" id="PTHR13009">
    <property type="entry name" value="HEAT SHOCK PROTEIN 90 HSP90 CO-CHAPERONE AHA-1"/>
    <property type="match status" value="1"/>
</dbReference>
<evidence type="ECO:0000256" key="1">
    <source>
        <dbReference type="ARBA" id="ARBA00004240"/>
    </source>
</evidence>
<evidence type="ECO:0000256" key="14">
    <source>
        <dbReference type="SAM" id="MobiDB-lite"/>
    </source>
</evidence>
<dbReference type="GO" id="GO:0005829">
    <property type="term" value="C:cytosol"/>
    <property type="evidence" value="ECO:0007669"/>
    <property type="project" value="UniProtKB-SubCell"/>
</dbReference>
<dbReference type="SUPFAM" id="SSF103111">
    <property type="entry name" value="Activator of Hsp90 ATPase, Aha1"/>
    <property type="match status" value="1"/>
</dbReference>
<dbReference type="KEGG" id="emc:129323426"/>
<comment type="function">
    <text evidence="12">Acts as a co-chaperone of HSP90AA1. Activates the ATPase activity of HSP90AA1 leading to increase in its chaperone activity. Competes with the inhibitory co-chaperone FNIP1 for binding to HSP90AA1, thereby providing a reciprocal regulatory mechanism for chaperoning of client proteins. Competes with the inhibitory co-chaperone TSC1 for binding to HSP90AA1, thereby providing a reciprocal regulatory mechanism for chaperoning of client proteins.</text>
</comment>
<evidence type="ECO:0000259" key="15">
    <source>
        <dbReference type="SMART" id="SM01000"/>
    </source>
</evidence>
<gene>
    <name evidence="17" type="primary">AHSA1</name>
</gene>
<dbReference type="CTD" id="10598"/>
<dbReference type="Pfam" id="PF08327">
    <property type="entry name" value="AHSA1"/>
    <property type="match status" value="1"/>
</dbReference>
<evidence type="ECO:0000256" key="10">
    <source>
        <dbReference type="ARBA" id="ARBA00023016"/>
    </source>
</evidence>
<dbReference type="InterPro" id="IPR023393">
    <property type="entry name" value="START-like_dom_sf"/>
</dbReference>
<evidence type="ECO:0000256" key="9">
    <source>
        <dbReference type="ARBA" id="ARBA00022990"/>
    </source>
</evidence>
<comment type="subcellular location">
    <subcellularLocation>
        <location evidence="2">Cytoplasm</location>
        <location evidence="2">Cytosol</location>
    </subcellularLocation>
    <subcellularLocation>
        <location evidence="1">Endoplasmic reticulum</location>
    </subcellularLocation>
</comment>
<reference evidence="17" key="1">
    <citation type="submission" date="2025-08" db="UniProtKB">
        <authorList>
            <consortium name="RefSeq"/>
        </authorList>
    </citation>
    <scope>IDENTIFICATION</scope>
    <source>
        <tissue evidence="17">Blood</tissue>
    </source>
</reference>
<dbReference type="GO" id="GO:0001671">
    <property type="term" value="F:ATPase activator activity"/>
    <property type="evidence" value="ECO:0007669"/>
    <property type="project" value="InterPro"/>
</dbReference>
<dbReference type="FunFam" id="3.15.10.20:FF:000001">
    <property type="entry name" value="Activator of 90 kDa heat shock protein ATPase 1"/>
    <property type="match status" value="1"/>
</dbReference>
<organism evidence="16 17">
    <name type="scientific">Eublepharis macularius</name>
    <name type="common">Leopard gecko</name>
    <name type="synonym">Cyrtodactylus macularius</name>
    <dbReference type="NCBI Taxonomy" id="481883"/>
    <lineage>
        <taxon>Eukaryota</taxon>
        <taxon>Metazoa</taxon>
        <taxon>Chordata</taxon>
        <taxon>Craniata</taxon>
        <taxon>Vertebrata</taxon>
        <taxon>Euteleostomi</taxon>
        <taxon>Lepidosauria</taxon>
        <taxon>Squamata</taxon>
        <taxon>Bifurcata</taxon>
        <taxon>Gekkota</taxon>
        <taxon>Eublepharidae</taxon>
        <taxon>Eublepharinae</taxon>
        <taxon>Eublepharis</taxon>
    </lineage>
</organism>
<comment type="similarity">
    <text evidence="3">Belongs to the AHA1 family.</text>
</comment>
<dbReference type="GO" id="GO:0051879">
    <property type="term" value="F:Hsp90 protein binding"/>
    <property type="evidence" value="ECO:0007669"/>
    <property type="project" value="UniProtKB-ARBA"/>
</dbReference>
<evidence type="ECO:0000256" key="2">
    <source>
        <dbReference type="ARBA" id="ARBA00004514"/>
    </source>
</evidence>
<accession>A0AA97KPW5</accession>
<evidence type="ECO:0000256" key="5">
    <source>
        <dbReference type="ARBA" id="ARBA00022499"/>
    </source>
</evidence>
<dbReference type="Proteomes" id="UP001190640">
    <property type="component" value="Chromosome 2"/>
</dbReference>
<evidence type="ECO:0000256" key="8">
    <source>
        <dbReference type="ARBA" id="ARBA00022843"/>
    </source>
</evidence>
<evidence type="ECO:0000256" key="6">
    <source>
        <dbReference type="ARBA" id="ARBA00022553"/>
    </source>
</evidence>
<dbReference type="GO" id="GO:0051087">
    <property type="term" value="F:protein-folding chaperone binding"/>
    <property type="evidence" value="ECO:0007669"/>
    <property type="project" value="InterPro"/>
</dbReference>
<feature type="domain" description="Activator of Hsp90 ATPase AHSA1-like N-terminal" evidence="15">
    <location>
        <begin position="29"/>
        <end position="161"/>
    </location>
</feature>
<dbReference type="SUPFAM" id="SSF55961">
    <property type="entry name" value="Bet v1-like"/>
    <property type="match status" value="1"/>
</dbReference>
<proteinExistence type="inferred from homology"/>
<dbReference type="Gene3D" id="3.30.530.20">
    <property type="match status" value="1"/>
</dbReference>
<dbReference type="SMART" id="SM01000">
    <property type="entry name" value="Aha1_N"/>
    <property type="match status" value="1"/>
</dbReference>
<dbReference type="InterPro" id="IPR013538">
    <property type="entry name" value="ASHA1/2-like_C"/>
</dbReference>
<evidence type="ECO:0000256" key="11">
    <source>
        <dbReference type="ARBA" id="ARBA00023186"/>
    </source>
</evidence>
<evidence type="ECO:0000256" key="13">
    <source>
        <dbReference type="ARBA" id="ARBA00071384"/>
    </source>
</evidence>
<dbReference type="GO" id="GO:0005783">
    <property type="term" value="C:endoplasmic reticulum"/>
    <property type="evidence" value="ECO:0007669"/>
    <property type="project" value="UniProtKB-SubCell"/>
</dbReference>
<dbReference type="FunFam" id="3.30.530.20:FF:000018">
    <property type="entry name" value="Activator of 90 kDa heat shock protein ATPase 1"/>
    <property type="match status" value="1"/>
</dbReference>
<dbReference type="AlphaFoldDB" id="A0AA97KPW5"/>
<dbReference type="Gene3D" id="3.15.10.20">
    <property type="entry name" value="Activator of Hsp90 ATPase Aha1, N-terminal domain"/>
    <property type="match status" value="1"/>
</dbReference>
<keyword evidence="4" id="KW-0963">Cytoplasm</keyword>
<dbReference type="Pfam" id="PF09229">
    <property type="entry name" value="Aha1_N"/>
    <property type="match status" value="1"/>
</dbReference>
<keyword evidence="7" id="KW-0256">Endoplasmic reticulum</keyword>